<accession>A0A803P2A2</accession>
<keyword evidence="2" id="KW-1185">Reference proteome</keyword>
<protein>
    <submittedName>
        <fullName evidence="1">Uncharacterized protein</fullName>
    </submittedName>
</protein>
<dbReference type="EnsemblPlants" id="evm.model.02.726">
    <property type="protein sequence ID" value="cds.evm.model.02.726"/>
    <property type="gene ID" value="evm.TU.02.726"/>
</dbReference>
<dbReference type="Gramene" id="evm.model.02.726">
    <property type="protein sequence ID" value="cds.evm.model.02.726"/>
    <property type="gene ID" value="evm.TU.02.726"/>
</dbReference>
<name>A0A803P2A2_CANSA</name>
<dbReference type="EMBL" id="UZAU01000130">
    <property type="status" value="NOT_ANNOTATED_CDS"/>
    <property type="molecule type" value="Genomic_DNA"/>
</dbReference>
<sequence length="301" mass="33947">MASSSQSLSHHLALIDEEVLVHDFDGVSPGPNLSSESYYLVVKIFTQKVLKPDWLDKAMREAWTLPLQEMSLLPVHFRAGKTHFAKCVGKITITSAVANCVGKSDISCSVRFPINFSEYHSGLFLAHFGCDRDRRRVIEGQPLHFDHCLMVFANPEDPLTLLSLLLKMLVLTFIKLLCLKFWVPSFEFVCYSTLPSLFVEACMFSLGSWGRVPPVLPFKDNIRAPPKSFFKRDPFDMANSIPFEEMNLRSYHQNHDLTDVVNQFLPTTGLACANGSEVVVSTDDFDQIVPVSVVEQSRLEK</sequence>
<organism evidence="1 2">
    <name type="scientific">Cannabis sativa</name>
    <name type="common">Hemp</name>
    <name type="synonym">Marijuana</name>
    <dbReference type="NCBI Taxonomy" id="3483"/>
    <lineage>
        <taxon>Eukaryota</taxon>
        <taxon>Viridiplantae</taxon>
        <taxon>Streptophyta</taxon>
        <taxon>Embryophyta</taxon>
        <taxon>Tracheophyta</taxon>
        <taxon>Spermatophyta</taxon>
        <taxon>Magnoliopsida</taxon>
        <taxon>eudicotyledons</taxon>
        <taxon>Gunneridae</taxon>
        <taxon>Pentapetalae</taxon>
        <taxon>rosids</taxon>
        <taxon>fabids</taxon>
        <taxon>Rosales</taxon>
        <taxon>Cannabaceae</taxon>
        <taxon>Cannabis</taxon>
    </lineage>
</organism>
<dbReference type="AlphaFoldDB" id="A0A803P2A2"/>
<evidence type="ECO:0000313" key="2">
    <source>
        <dbReference type="Proteomes" id="UP000596661"/>
    </source>
</evidence>
<evidence type="ECO:0000313" key="1">
    <source>
        <dbReference type="EnsemblPlants" id="cds.evm.model.02.726"/>
    </source>
</evidence>
<reference evidence="1" key="2">
    <citation type="submission" date="2021-03" db="UniProtKB">
        <authorList>
            <consortium name="EnsemblPlants"/>
        </authorList>
    </citation>
    <scope>IDENTIFICATION</scope>
</reference>
<reference evidence="1" key="1">
    <citation type="submission" date="2018-11" db="EMBL/GenBank/DDBJ databases">
        <authorList>
            <person name="Grassa J C."/>
        </authorList>
    </citation>
    <scope>NUCLEOTIDE SEQUENCE [LARGE SCALE GENOMIC DNA]</scope>
</reference>
<dbReference type="Proteomes" id="UP000596661">
    <property type="component" value="Chromosome 2"/>
</dbReference>
<proteinExistence type="predicted"/>